<dbReference type="GO" id="GO:0016779">
    <property type="term" value="F:nucleotidyltransferase activity"/>
    <property type="evidence" value="ECO:0007669"/>
    <property type="project" value="UniProtKB-ARBA"/>
</dbReference>
<dbReference type="PANTHER" id="PTHR43777:SF1">
    <property type="entry name" value="MOLYBDENUM COFACTOR CYTIDYLYLTRANSFERASE"/>
    <property type="match status" value="1"/>
</dbReference>
<protein>
    <recommendedName>
        <fullName evidence="1">MobA-like NTP transferase domain-containing protein</fullName>
    </recommendedName>
</protein>
<evidence type="ECO:0000313" key="2">
    <source>
        <dbReference type="EMBL" id="SVD80494.1"/>
    </source>
</evidence>
<dbReference type="Gene3D" id="3.90.550.10">
    <property type="entry name" value="Spore Coat Polysaccharide Biosynthesis Protein SpsA, Chain A"/>
    <property type="match status" value="1"/>
</dbReference>
<dbReference type="EMBL" id="UINC01174393">
    <property type="protein sequence ID" value="SVD80494.1"/>
    <property type="molecule type" value="Genomic_DNA"/>
</dbReference>
<gene>
    <name evidence="2" type="ORF">METZ01_LOCUS433348</name>
</gene>
<dbReference type="InterPro" id="IPR029044">
    <property type="entry name" value="Nucleotide-diphossugar_trans"/>
</dbReference>
<proteinExistence type="predicted"/>
<organism evidence="2">
    <name type="scientific">marine metagenome</name>
    <dbReference type="NCBI Taxonomy" id="408172"/>
    <lineage>
        <taxon>unclassified sequences</taxon>
        <taxon>metagenomes</taxon>
        <taxon>ecological metagenomes</taxon>
    </lineage>
</organism>
<evidence type="ECO:0000259" key="1">
    <source>
        <dbReference type="Pfam" id="PF12804"/>
    </source>
</evidence>
<dbReference type="Pfam" id="PF12804">
    <property type="entry name" value="NTP_transf_3"/>
    <property type="match status" value="1"/>
</dbReference>
<accession>A0A382YBB4</accession>
<name>A0A382YBB4_9ZZZZ</name>
<dbReference type="PANTHER" id="PTHR43777">
    <property type="entry name" value="MOLYBDENUM COFACTOR CYTIDYLYLTRANSFERASE"/>
    <property type="match status" value="1"/>
</dbReference>
<reference evidence="2" key="1">
    <citation type="submission" date="2018-05" db="EMBL/GenBank/DDBJ databases">
        <authorList>
            <person name="Lanie J.A."/>
            <person name="Ng W.-L."/>
            <person name="Kazmierczak K.M."/>
            <person name="Andrzejewski T.M."/>
            <person name="Davidsen T.M."/>
            <person name="Wayne K.J."/>
            <person name="Tettelin H."/>
            <person name="Glass J.I."/>
            <person name="Rusch D."/>
            <person name="Podicherti R."/>
            <person name="Tsui H.-C.T."/>
            <person name="Winkler M.E."/>
        </authorList>
    </citation>
    <scope>NUCLEOTIDE SEQUENCE</scope>
</reference>
<dbReference type="CDD" id="cd04182">
    <property type="entry name" value="GT_2_like_f"/>
    <property type="match status" value="1"/>
</dbReference>
<dbReference type="AlphaFoldDB" id="A0A382YBB4"/>
<feature type="domain" description="MobA-like NTP transferase" evidence="1">
    <location>
        <begin position="7"/>
        <end position="167"/>
    </location>
</feature>
<sequence>MEETITGILLAAGLSTRMGTPKQLLPFGNSTIIETVIDNLLQSKLDRVIVVIGHQADLIRSTIKSKPIQITFNPDYHDGMLSSAQCGIRSLPKSSVAFAITLVDQPLITPDLIDIVIAAHHGNNYGITIPKFNNQRGHPAIFDRRYTEEILELDQYSGGVRSILQMHADDIFHVQVNSDRILQDIDEKADYKHAIKSIGK</sequence>
<dbReference type="SUPFAM" id="SSF53448">
    <property type="entry name" value="Nucleotide-diphospho-sugar transferases"/>
    <property type="match status" value="1"/>
</dbReference>
<dbReference type="InterPro" id="IPR025877">
    <property type="entry name" value="MobA-like_NTP_Trfase"/>
</dbReference>